<reference evidence="1" key="1">
    <citation type="submission" date="2022-04" db="EMBL/GenBank/DDBJ databases">
        <title>Genome of the entomopathogenic fungus Entomophthora muscae.</title>
        <authorList>
            <person name="Elya C."/>
            <person name="Lovett B.R."/>
            <person name="Lee E."/>
            <person name="Macias A.M."/>
            <person name="Hajek A.E."/>
            <person name="De Bivort B.L."/>
            <person name="Kasson M.T."/>
            <person name="De Fine Licht H.H."/>
            <person name="Stajich J.E."/>
        </authorList>
    </citation>
    <scope>NUCLEOTIDE SEQUENCE</scope>
    <source>
        <strain evidence="1">Berkeley</strain>
    </source>
</reference>
<protein>
    <submittedName>
        <fullName evidence="1">Uncharacterized protein</fullName>
    </submittedName>
</protein>
<comment type="caution">
    <text evidence="1">The sequence shown here is derived from an EMBL/GenBank/DDBJ whole genome shotgun (WGS) entry which is preliminary data.</text>
</comment>
<sequence length="420" mass="46223">MAYTTLQEEFDSFLELGSTSNSVRLSLLSDYEDLNESPEGTLCSLDSTHKSSFEKADSEIHEINPEVLCLPKEHLRNICLAFFLTIMGVFSMILTQWLHYEKVADGGNLITNLSWYLGQALVGCLPSIDPKKDEMFLQDSKAKKCTLNLLKGIGVLDFMCGILIIGGFFRMGSSLFQIVFSLNIPLTALVAWILLKRQLVAVQWVAIFIIVLGFSANSILPYLLPHETLDSSQLPSQIISKNNILAGTLMTIVGIFIGSICGVITEKLIHKSYNPSPTMICQYIGIYSGSLCFAVQILYVLPQRYSSMQEVLTDAFFNSGSQASKEATYYLLELTVGFGLLTVTHIFQHYANFLLIEAWGVVAIGIISALKSILVIIVSAAMFCSHDSKQCLTTETVSSAAIVTLGIVLYNLASLKKGQL</sequence>
<proteinExistence type="predicted"/>
<gene>
    <name evidence="1" type="ORF">DSO57_1001073</name>
</gene>
<keyword evidence="2" id="KW-1185">Reference proteome</keyword>
<dbReference type="EMBL" id="QTSX02007102">
    <property type="protein sequence ID" value="KAJ9051826.1"/>
    <property type="molecule type" value="Genomic_DNA"/>
</dbReference>
<organism evidence="1 2">
    <name type="scientific">Entomophthora muscae</name>
    <dbReference type="NCBI Taxonomy" id="34485"/>
    <lineage>
        <taxon>Eukaryota</taxon>
        <taxon>Fungi</taxon>
        <taxon>Fungi incertae sedis</taxon>
        <taxon>Zoopagomycota</taxon>
        <taxon>Entomophthoromycotina</taxon>
        <taxon>Entomophthoromycetes</taxon>
        <taxon>Entomophthorales</taxon>
        <taxon>Entomophthoraceae</taxon>
        <taxon>Entomophthora</taxon>
    </lineage>
</organism>
<name>A0ACC2RP24_9FUNG</name>
<evidence type="ECO:0000313" key="2">
    <source>
        <dbReference type="Proteomes" id="UP001165960"/>
    </source>
</evidence>
<dbReference type="Proteomes" id="UP001165960">
    <property type="component" value="Unassembled WGS sequence"/>
</dbReference>
<accession>A0ACC2RP24</accession>
<evidence type="ECO:0000313" key="1">
    <source>
        <dbReference type="EMBL" id="KAJ9051826.1"/>
    </source>
</evidence>